<sequence length="64" mass="7137">MSRPCRTCTRFILCRASSRRKALTDTRMIGLDGALKGNQDSSFKLIVRPRMIGVALFSGDVQSF</sequence>
<dbReference type="EMBL" id="OB662996">
    <property type="protein sequence ID" value="CAD7230833.1"/>
    <property type="molecule type" value="Genomic_DNA"/>
</dbReference>
<proteinExistence type="predicted"/>
<dbReference type="AlphaFoldDB" id="A0A7R8WI03"/>
<accession>A0A7R8WI03</accession>
<protein>
    <submittedName>
        <fullName evidence="1">Uncharacterized protein</fullName>
    </submittedName>
</protein>
<name>A0A7R8WI03_9CRUS</name>
<gene>
    <name evidence="1" type="ORF">CTOB1V02_LOCUS8689</name>
</gene>
<reference evidence="1" key="1">
    <citation type="submission" date="2020-11" db="EMBL/GenBank/DDBJ databases">
        <authorList>
            <person name="Tran Van P."/>
        </authorList>
    </citation>
    <scope>NUCLEOTIDE SEQUENCE</scope>
</reference>
<organism evidence="1">
    <name type="scientific">Cyprideis torosa</name>
    <dbReference type="NCBI Taxonomy" id="163714"/>
    <lineage>
        <taxon>Eukaryota</taxon>
        <taxon>Metazoa</taxon>
        <taxon>Ecdysozoa</taxon>
        <taxon>Arthropoda</taxon>
        <taxon>Crustacea</taxon>
        <taxon>Oligostraca</taxon>
        <taxon>Ostracoda</taxon>
        <taxon>Podocopa</taxon>
        <taxon>Podocopida</taxon>
        <taxon>Cytherocopina</taxon>
        <taxon>Cytheroidea</taxon>
        <taxon>Cytherideidae</taxon>
        <taxon>Cyprideis</taxon>
    </lineage>
</organism>
<evidence type="ECO:0000313" key="1">
    <source>
        <dbReference type="EMBL" id="CAD7230833.1"/>
    </source>
</evidence>